<evidence type="ECO:0000313" key="3">
    <source>
        <dbReference type="Proteomes" id="UP000005475"/>
    </source>
</evidence>
<dbReference type="AlphaFoldDB" id="A0AAN3D7I4"/>
<accession>A0AAN3D7I4</accession>
<evidence type="ECO:0000313" key="2">
    <source>
        <dbReference type="EMBL" id="EDO11569.1"/>
    </source>
</evidence>
<dbReference type="Proteomes" id="UP000005475">
    <property type="component" value="Unassembled WGS sequence"/>
</dbReference>
<feature type="transmembrane region" description="Helical" evidence="1">
    <location>
        <begin position="72"/>
        <end position="95"/>
    </location>
</feature>
<evidence type="ECO:0008006" key="4">
    <source>
        <dbReference type="Google" id="ProtNLM"/>
    </source>
</evidence>
<reference evidence="2 3" key="1">
    <citation type="submission" date="2007-03" db="EMBL/GenBank/DDBJ databases">
        <authorList>
            <person name="Fulton L."/>
            <person name="Clifton S."/>
            <person name="Fulton B."/>
            <person name="Xu J."/>
            <person name="Minx P."/>
            <person name="Pepin K.H."/>
            <person name="Johnson M."/>
            <person name="Thiruvilangam P."/>
            <person name="Bhonagiri V."/>
            <person name="Nash W.E."/>
            <person name="Mardis E.R."/>
            <person name="Wilson R.K."/>
        </authorList>
    </citation>
    <scope>NUCLEOTIDE SEQUENCE [LARGE SCALE GENOMIC DNA]</scope>
    <source>
        <strain evidence="3">ATCC 8483 / DSM 1896 / JCM 5824 / BCRC 10623 / CCUG 4943 / NCTC 11153</strain>
    </source>
</reference>
<protein>
    <recommendedName>
        <fullName evidence="4">Transmembrane protein</fullName>
    </recommendedName>
</protein>
<name>A0AAN3D7I4_BACO1</name>
<keyword evidence="1" id="KW-1133">Transmembrane helix</keyword>
<reference evidence="3" key="2">
    <citation type="submission" date="2007-04" db="EMBL/GenBank/DDBJ databases">
        <title>Draft genome sequence of Bacteroides ovatus (ATCC 8483).</title>
        <authorList>
            <person name="Sudarsanam P."/>
            <person name="Ley R."/>
            <person name="Guruge J."/>
            <person name="Turnbaugh P.J."/>
            <person name="Mahowald M."/>
            <person name="Liep D."/>
            <person name="Gordon J."/>
        </authorList>
    </citation>
    <scope>NUCLEOTIDE SEQUENCE [LARGE SCALE GENOMIC DNA]</scope>
    <source>
        <strain evidence="3">ATCC 8483 / DSM 1896 / JCM 5824 / BCRC 10623 / CCUG 4943 / NCTC 11153</strain>
    </source>
</reference>
<keyword evidence="1" id="KW-0812">Transmembrane</keyword>
<keyword evidence="1" id="KW-0472">Membrane</keyword>
<organism evidence="2 3">
    <name type="scientific">Bacteroides ovatus (strain ATCC 8483 / DSM 1896 / JCM 5824 / BCRC 10623 / CCUG 4943 / NCTC 11153)</name>
    <dbReference type="NCBI Taxonomy" id="411476"/>
    <lineage>
        <taxon>Bacteria</taxon>
        <taxon>Pseudomonadati</taxon>
        <taxon>Bacteroidota</taxon>
        <taxon>Bacteroidia</taxon>
        <taxon>Bacteroidales</taxon>
        <taxon>Bacteroidaceae</taxon>
        <taxon>Bacteroides</taxon>
    </lineage>
</organism>
<comment type="caution">
    <text evidence="2">The sequence shown here is derived from an EMBL/GenBank/DDBJ whole genome shotgun (WGS) entry which is preliminary data.</text>
</comment>
<evidence type="ECO:0000256" key="1">
    <source>
        <dbReference type="SAM" id="Phobius"/>
    </source>
</evidence>
<sequence>MDARITNHFVIFFFPTYSDKLEKKCFLIVHFYLPHRETIASPVRNKSMHTEEHFVGFKAMNGFRIEKDTYPVCFYAILGCFLYAHAIIYAVYFLVRYFLISYFPAEY</sequence>
<proteinExistence type="predicted"/>
<gene>
    <name evidence="2" type="ORF">BACOVA_02779</name>
</gene>
<dbReference type="EMBL" id="AAXF02000049">
    <property type="protein sequence ID" value="EDO11569.1"/>
    <property type="molecule type" value="Genomic_DNA"/>
</dbReference>